<dbReference type="InterPro" id="IPR037138">
    <property type="entry name" value="His_deacetylse_dom_sf"/>
</dbReference>
<evidence type="ECO:0000313" key="7">
    <source>
        <dbReference type="EMBL" id="GHF39127.1"/>
    </source>
</evidence>
<organism evidence="7 8">
    <name type="scientific">Seohaeicola zhoushanensis</name>
    <dbReference type="NCBI Taxonomy" id="1569283"/>
    <lineage>
        <taxon>Bacteria</taxon>
        <taxon>Pseudomonadati</taxon>
        <taxon>Pseudomonadota</taxon>
        <taxon>Alphaproteobacteria</taxon>
        <taxon>Rhodobacterales</taxon>
        <taxon>Roseobacteraceae</taxon>
        <taxon>Seohaeicola</taxon>
    </lineage>
</organism>
<evidence type="ECO:0000256" key="2">
    <source>
        <dbReference type="ARBA" id="ARBA00005947"/>
    </source>
</evidence>
<dbReference type="Pfam" id="PF00850">
    <property type="entry name" value="Hist_deacetyl"/>
    <property type="match status" value="1"/>
</dbReference>
<gene>
    <name evidence="7" type="ORF">GCM10017056_08250</name>
</gene>
<dbReference type="InterPro" id="IPR023801">
    <property type="entry name" value="His_deacetylse_dom"/>
</dbReference>
<comment type="similarity">
    <text evidence="2">Belongs to the histone deacetylase family.</text>
</comment>
<evidence type="ECO:0000256" key="3">
    <source>
        <dbReference type="ARBA" id="ARBA00022723"/>
    </source>
</evidence>
<keyword evidence="8" id="KW-1185">Reference proteome</keyword>
<dbReference type="GO" id="GO:0016787">
    <property type="term" value="F:hydrolase activity"/>
    <property type="evidence" value="ECO:0007669"/>
    <property type="project" value="UniProtKB-KW"/>
</dbReference>
<dbReference type="Proteomes" id="UP000626220">
    <property type="component" value="Unassembled WGS sequence"/>
</dbReference>
<dbReference type="CDD" id="cd10001">
    <property type="entry name" value="HDAC_classII_APAH"/>
    <property type="match status" value="1"/>
</dbReference>
<proteinExistence type="inferred from homology"/>
<sequence length="340" mass="36599">MQVFWSEDQFRHQGARFLKAGRLISSPESPARAQSILAALSGPEFTITEPGDHGIEPLMRVHPAAFLEFLQGIHALWVTSFGGDAAVLPNVLAGGRRAHVPQSPVGALGYYVGDLAAEIREGTWSASYASAQCAVGAARHLLETRQPAYALCRPPGHHAGATQAMGFCFLNNAAIAAEQLRQRFARVAVVDIDVHSGNGTQSIFYERADVLTASMHSDPSHYYPFHSGYEDERGAGEGRGANINICYPADVDDAGFLAAFARLTEAVETFTPEAVVVGLGVDALRSDPHGGHHITPDAFAEVAMRLRGWSLPTNFVQEGGYDSDELGPTIARFLRVFEVD</sequence>
<dbReference type="InterPro" id="IPR000286">
    <property type="entry name" value="HDACs"/>
</dbReference>
<reference evidence="7" key="1">
    <citation type="journal article" date="2014" name="Int. J. Syst. Evol. Microbiol.">
        <title>Complete genome sequence of Corynebacterium casei LMG S-19264T (=DSM 44701T), isolated from a smear-ripened cheese.</title>
        <authorList>
            <consortium name="US DOE Joint Genome Institute (JGI-PGF)"/>
            <person name="Walter F."/>
            <person name="Albersmeier A."/>
            <person name="Kalinowski J."/>
            <person name="Ruckert C."/>
        </authorList>
    </citation>
    <scope>NUCLEOTIDE SEQUENCE</scope>
    <source>
        <strain evidence="7">KCTC 42650</strain>
    </source>
</reference>
<dbReference type="GO" id="GO:0046872">
    <property type="term" value="F:metal ion binding"/>
    <property type="evidence" value="ECO:0007669"/>
    <property type="project" value="UniProtKB-KW"/>
</dbReference>
<dbReference type="RefSeq" id="WP_189678787.1">
    <property type="nucleotide sequence ID" value="NZ_BNCJ01000002.1"/>
</dbReference>
<accession>A0A8J3M805</accession>
<dbReference type="GO" id="GO:0004407">
    <property type="term" value="F:histone deacetylase activity"/>
    <property type="evidence" value="ECO:0007669"/>
    <property type="project" value="TreeGrafter"/>
</dbReference>
<evidence type="ECO:0000313" key="8">
    <source>
        <dbReference type="Proteomes" id="UP000626220"/>
    </source>
</evidence>
<dbReference type="AlphaFoldDB" id="A0A8J3M805"/>
<dbReference type="InterPro" id="IPR023696">
    <property type="entry name" value="Ureohydrolase_dom_sf"/>
</dbReference>
<comment type="cofactor">
    <cofactor evidence="1">
        <name>Zn(2+)</name>
        <dbReference type="ChEBI" id="CHEBI:29105"/>
    </cofactor>
</comment>
<keyword evidence="3" id="KW-0479">Metal-binding</keyword>
<dbReference type="Gene3D" id="3.40.800.20">
    <property type="entry name" value="Histone deacetylase domain"/>
    <property type="match status" value="1"/>
</dbReference>
<evidence type="ECO:0000256" key="5">
    <source>
        <dbReference type="ARBA" id="ARBA00022833"/>
    </source>
</evidence>
<dbReference type="EMBL" id="BNCJ01000002">
    <property type="protein sequence ID" value="GHF39127.1"/>
    <property type="molecule type" value="Genomic_DNA"/>
</dbReference>
<keyword evidence="4" id="KW-0378">Hydrolase</keyword>
<keyword evidence="5" id="KW-0862">Zinc</keyword>
<dbReference type="SUPFAM" id="SSF52768">
    <property type="entry name" value="Arginase/deacetylase"/>
    <property type="match status" value="1"/>
</dbReference>
<feature type="domain" description="Histone deacetylase" evidence="6">
    <location>
        <begin position="27"/>
        <end position="334"/>
    </location>
</feature>
<comment type="caution">
    <text evidence="7">The sequence shown here is derived from an EMBL/GenBank/DDBJ whole genome shotgun (WGS) entry which is preliminary data.</text>
</comment>
<name>A0A8J3M805_9RHOB</name>
<dbReference type="PRINTS" id="PR01270">
    <property type="entry name" value="HDASUPER"/>
</dbReference>
<evidence type="ECO:0000256" key="1">
    <source>
        <dbReference type="ARBA" id="ARBA00001947"/>
    </source>
</evidence>
<protein>
    <submittedName>
        <fullName evidence="7">Acetylpolyamine amidohydrolase</fullName>
    </submittedName>
</protein>
<dbReference type="PANTHER" id="PTHR10625:SF17">
    <property type="entry name" value="HISTONE DEACETYLASE 8"/>
    <property type="match status" value="1"/>
</dbReference>
<reference evidence="7" key="2">
    <citation type="submission" date="2020-09" db="EMBL/GenBank/DDBJ databases">
        <authorList>
            <person name="Sun Q."/>
            <person name="Kim S."/>
        </authorList>
    </citation>
    <scope>NUCLEOTIDE SEQUENCE</scope>
    <source>
        <strain evidence="7">KCTC 42650</strain>
    </source>
</reference>
<evidence type="ECO:0000256" key="4">
    <source>
        <dbReference type="ARBA" id="ARBA00022801"/>
    </source>
</evidence>
<dbReference type="PANTHER" id="PTHR10625">
    <property type="entry name" value="HISTONE DEACETYLASE HDAC1-RELATED"/>
    <property type="match status" value="1"/>
</dbReference>
<dbReference type="GO" id="GO:0040029">
    <property type="term" value="P:epigenetic regulation of gene expression"/>
    <property type="evidence" value="ECO:0007669"/>
    <property type="project" value="TreeGrafter"/>
</dbReference>
<evidence type="ECO:0000259" key="6">
    <source>
        <dbReference type="Pfam" id="PF00850"/>
    </source>
</evidence>